<dbReference type="SMART" id="SM00320">
    <property type="entry name" value="WD40"/>
    <property type="match status" value="2"/>
</dbReference>
<dbReference type="Gene3D" id="2.130.10.10">
    <property type="entry name" value="YVTN repeat-like/Quinoprotein amine dehydrogenase"/>
    <property type="match status" value="1"/>
</dbReference>
<comment type="similarity">
    <text evidence="3">Belongs to the WD repeat MDV1/CAF4 family.</text>
</comment>
<feature type="repeat" description="WD" evidence="6">
    <location>
        <begin position="35"/>
        <end position="65"/>
    </location>
</feature>
<dbReference type="InterPro" id="IPR001680">
    <property type="entry name" value="WD40_rpt"/>
</dbReference>
<dbReference type="SUPFAM" id="SSF50978">
    <property type="entry name" value="WD40 repeat-like"/>
    <property type="match status" value="1"/>
</dbReference>
<dbReference type="PROSITE" id="PS50294">
    <property type="entry name" value="WD_REPEATS_REGION"/>
    <property type="match status" value="2"/>
</dbReference>
<keyword evidence="1 6" id="KW-0853">WD repeat</keyword>
<dbReference type="InterPro" id="IPR036322">
    <property type="entry name" value="WD40_repeat_dom_sf"/>
</dbReference>
<comment type="function">
    <text evidence="5">Involved in mitochondrial fission. Acts as an adapter protein required to form mitochondrial fission complexes. Formation of these complexes is required to promote constriction and fission of the mitochondrial compartment at a late step in mitochondrial division.</text>
</comment>
<name>A0ABR0LF99_9PEZI</name>
<evidence type="ECO:0000256" key="2">
    <source>
        <dbReference type="ARBA" id="ARBA00022737"/>
    </source>
</evidence>
<feature type="repeat" description="WD" evidence="6">
    <location>
        <begin position="91"/>
        <end position="130"/>
    </location>
</feature>
<evidence type="ECO:0000256" key="3">
    <source>
        <dbReference type="ARBA" id="ARBA00038415"/>
    </source>
</evidence>
<evidence type="ECO:0000256" key="1">
    <source>
        <dbReference type="ARBA" id="ARBA00022574"/>
    </source>
</evidence>
<dbReference type="InterPro" id="IPR015943">
    <property type="entry name" value="WD40/YVTN_repeat-like_dom_sf"/>
</dbReference>
<keyword evidence="2" id="KW-0677">Repeat</keyword>
<dbReference type="PANTHER" id="PTHR22847">
    <property type="entry name" value="WD40 REPEAT PROTEIN"/>
    <property type="match status" value="1"/>
</dbReference>
<evidence type="ECO:0000256" key="6">
    <source>
        <dbReference type="PROSITE-ProRule" id="PRU00221"/>
    </source>
</evidence>
<proteinExistence type="inferred from homology"/>
<evidence type="ECO:0000313" key="9">
    <source>
        <dbReference type="Proteomes" id="UP001308179"/>
    </source>
</evidence>
<dbReference type="Pfam" id="PF00400">
    <property type="entry name" value="WD40"/>
    <property type="match status" value="2"/>
</dbReference>
<evidence type="ECO:0000313" key="8">
    <source>
        <dbReference type="EMBL" id="KAK5147934.1"/>
    </source>
</evidence>
<evidence type="ECO:0000256" key="7">
    <source>
        <dbReference type="SAM" id="MobiDB-lite"/>
    </source>
</evidence>
<reference evidence="8 9" key="1">
    <citation type="submission" date="2023-08" db="EMBL/GenBank/DDBJ databases">
        <title>Black Yeasts Isolated from many extreme environments.</title>
        <authorList>
            <person name="Coleine C."/>
            <person name="Stajich J.E."/>
            <person name="Selbmann L."/>
        </authorList>
    </citation>
    <scope>NUCLEOTIDE SEQUENCE [LARGE SCALE GENOMIC DNA]</scope>
    <source>
        <strain evidence="8 9">CCFEE 5386</strain>
    </source>
</reference>
<dbReference type="EMBL" id="JAVRRR010000020">
    <property type="protein sequence ID" value="KAK5147934.1"/>
    <property type="molecule type" value="Genomic_DNA"/>
</dbReference>
<sequence>MDACTHCTSTAAGTSSFLEAAPEKSSFGDSPRAIPHAHDSAVVSLHFSGGVLATGSMDNDVKVWKQCSSLQAVHPSAESSRYGMLVQASTLKGHVGGVTAVYVDEDNIVSSSGDLRVKVWSIDTGECLRTFSDAEHVASVHVDGQKISKGAPHPIRIIDHTSGETVVTLCKTSQTLRTAYAKLEKGRCIALVSGSLEEQVTIWKEDRVKTWSPLRHLRLCNNVEALDGASSHGQVLDRVWSAQQQQRQQHQRHQRQQHQQQPLQHRYRRQVVEAMDESRPNAISRVATNVSGASTRARDGATASDGVEVHKPGIFHVQLDERRVTCCSMGFGIVGWDFANGDKDIEVASRFFAN</sequence>
<feature type="region of interest" description="Disordered" evidence="7">
    <location>
        <begin position="239"/>
        <end position="265"/>
    </location>
</feature>
<accession>A0ABR0LF99</accession>
<keyword evidence="9" id="KW-1185">Reference proteome</keyword>
<protein>
    <recommendedName>
        <fullName evidence="4">Mitochondrial division protein 1</fullName>
    </recommendedName>
</protein>
<evidence type="ECO:0000256" key="4">
    <source>
        <dbReference type="ARBA" id="ARBA00039789"/>
    </source>
</evidence>
<gene>
    <name evidence="8" type="ORF">LTR32_000684</name>
</gene>
<dbReference type="Proteomes" id="UP001308179">
    <property type="component" value="Unassembled WGS sequence"/>
</dbReference>
<comment type="caution">
    <text evidence="8">The sequence shown here is derived from an EMBL/GenBank/DDBJ whole genome shotgun (WGS) entry which is preliminary data.</text>
</comment>
<organism evidence="8 9">
    <name type="scientific">Rachicladosporium monterosium</name>
    <dbReference type="NCBI Taxonomy" id="1507873"/>
    <lineage>
        <taxon>Eukaryota</taxon>
        <taxon>Fungi</taxon>
        <taxon>Dikarya</taxon>
        <taxon>Ascomycota</taxon>
        <taxon>Pezizomycotina</taxon>
        <taxon>Dothideomycetes</taxon>
        <taxon>Dothideomycetidae</taxon>
        <taxon>Cladosporiales</taxon>
        <taxon>Cladosporiaceae</taxon>
        <taxon>Rachicladosporium</taxon>
    </lineage>
</organism>
<dbReference type="PANTHER" id="PTHR22847:SF637">
    <property type="entry name" value="WD REPEAT DOMAIN 5B"/>
    <property type="match status" value="1"/>
</dbReference>
<evidence type="ECO:0000256" key="5">
    <source>
        <dbReference type="ARBA" id="ARBA00043913"/>
    </source>
</evidence>
<dbReference type="PROSITE" id="PS50082">
    <property type="entry name" value="WD_REPEATS_2"/>
    <property type="match status" value="2"/>
</dbReference>